<dbReference type="GO" id="GO:0016491">
    <property type="term" value="F:oxidoreductase activity"/>
    <property type="evidence" value="ECO:0007669"/>
    <property type="project" value="InterPro"/>
</dbReference>
<dbReference type="Gene3D" id="3.20.20.100">
    <property type="entry name" value="NADP-dependent oxidoreductase domain"/>
    <property type="match status" value="1"/>
</dbReference>
<evidence type="ECO:0000313" key="2">
    <source>
        <dbReference type="Proteomes" id="UP000485058"/>
    </source>
</evidence>
<dbReference type="Proteomes" id="UP000485058">
    <property type="component" value="Unassembled WGS sequence"/>
</dbReference>
<feature type="non-terminal residue" evidence="1">
    <location>
        <position position="86"/>
    </location>
</feature>
<dbReference type="InterPro" id="IPR020471">
    <property type="entry name" value="AKR"/>
</dbReference>
<dbReference type="SUPFAM" id="SSF51430">
    <property type="entry name" value="NAD(P)-linked oxidoreductase"/>
    <property type="match status" value="1"/>
</dbReference>
<sequence length="86" mass="9364">MLMSWGAAAALCGSRYGTEREVGVALRAYLARPGASRQQLFITTKLFKGLADVPKAVPACLSRLGLDQVDLLLVHSPFTPDLDYRK</sequence>
<keyword evidence="2" id="KW-1185">Reference proteome</keyword>
<dbReference type="PANTHER" id="PTHR11732">
    <property type="entry name" value="ALDO/KETO REDUCTASE"/>
    <property type="match status" value="1"/>
</dbReference>
<proteinExistence type="predicted"/>
<protein>
    <submittedName>
        <fullName evidence="1">Aldo_ket_red domain-containing protein</fullName>
    </submittedName>
</protein>
<name>A0A699ZCQ3_HAELA</name>
<reference evidence="1 2" key="1">
    <citation type="submission" date="2020-02" db="EMBL/GenBank/DDBJ databases">
        <title>Draft genome sequence of Haematococcus lacustris strain NIES-144.</title>
        <authorList>
            <person name="Morimoto D."/>
            <person name="Nakagawa S."/>
            <person name="Yoshida T."/>
            <person name="Sawayama S."/>
        </authorList>
    </citation>
    <scope>NUCLEOTIDE SEQUENCE [LARGE SCALE GENOMIC DNA]</scope>
    <source>
        <strain evidence="1 2">NIES-144</strain>
    </source>
</reference>
<comment type="caution">
    <text evidence="1">The sequence shown here is derived from an EMBL/GenBank/DDBJ whole genome shotgun (WGS) entry which is preliminary data.</text>
</comment>
<accession>A0A699ZCQ3</accession>
<organism evidence="1 2">
    <name type="scientific">Haematococcus lacustris</name>
    <name type="common">Green alga</name>
    <name type="synonym">Haematococcus pluvialis</name>
    <dbReference type="NCBI Taxonomy" id="44745"/>
    <lineage>
        <taxon>Eukaryota</taxon>
        <taxon>Viridiplantae</taxon>
        <taxon>Chlorophyta</taxon>
        <taxon>core chlorophytes</taxon>
        <taxon>Chlorophyceae</taxon>
        <taxon>CS clade</taxon>
        <taxon>Chlamydomonadales</taxon>
        <taxon>Haematococcaceae</taxon>
        <taxon>Haematococcus</taxon>
    </lineage>
</organism>
<dbReference type="AlphaFoldDB" id="A0A699ZCQ3"/>
<dbReference type="InterPro" id="IPR036812">
    <property type="entry name" value="NAD(P)_OxRdtase_dom_sf"/>
</dbReference>
<feature type="non-terminal residue" evidence="1">
    <location>
        <position position="1"/>
    </location>
</feature>
<gene>
    <name evidence="1" type="ORF">HaLaN_17605</name>
</gene>
<dbReference type="EMBL" id="BLLF01001643">
    <property type="protein sequence ID" value="GFH20477.1"/>
    <property type="molecule type" value="Genomic_DNA"/>
</dbReference>
<evidence type="ECO:0000313" key="1">
    <source>
        <dbReference type="EMBL" id="GFH20477.1"/>
    </source>
</evidence>